<feature type="domain" description="RING-type" evidence="7">
    <location>
        <begin position="302"/>
        <end position="344"/>
    </location>
</feature>
<feature type="coiled-coil region" evidence="5">
    <location>
        <begin position="117"/>
        <end position="144"/>
    </location>
</feature>
<dbReference type="EMBL" id="ML993593">
    <property type="protein sequence ID" value="KAF2167389.1"/>
    <property type="molecule type" value="Genomic_DNA"/>
</dbReference>
<evidence type="ECO:0000256" key="6">
    <source>
        <dbReference type="SAM" id="MobiDB-lite"/>
    </source>
</evidence>
<dbReference type="AlphaFoldDB" id="A0A6A6CNS9"/>
<dbReference type="InterPro" id="IPR001841">
    <property type="entry name" value="Znf_RING"/>
</dbReference>
<organism evidence="8 9">
    <name type="scientific">Zasmidium cellare ATCC 36951</name>
    <dbReference type="NCBI Taxonomy" id="1080233"/>
    <lineage>
        <taxon>Eukaryota</taxon>
        <taxon>Fungi</taxon>
        <taxon>Dikarya</taxon>
        <taxon>Ascomycota</taxon>
        <taxon>Pezizomycotina</taxon>
        <taxon>Dothideomycetes</taxon>
        <taxon>Dothideomycetidae</taxon>
        <taxon>Mycosphaerellales</taxon>
        <taxon>Mycosphaerellaceae</taxon>
        <taxon>Zasmidium</taxon>
    </lineage>
</organism>
<protein>
    <recommendedName>
        <fullName evidence="7">RING-type domain-containing protein</fullName>
    </recommendedName>
</protein>
<dbReference type="PROSITE" id="PS00518">
    <property type="entry name" value="ZF_RING_1"/>
    <property type="match status" value="1"/>
</dbReference>
<feature type="compositionally biased region" description="Polar residues" evidence="6">
    <location>
        <begin position="375"/>
        <end position="385"/>
    </location>
</feature>
<dbReference type="PROSITE" id="PS50089">
    <property type="entry name" value="ZF_RING_2"/>
    <property type="match status" value="1"/>
</dbReference>
<dbReference type="InterPro" id="IPR047126">
    <property type="entry name" value="RNF141-like"/>
</dbReference>
<name>A0A6A6CNS9_ZASCE</name>
<evidence type="ECO:0000256" key="4">
    <source>
        <dbReference type="PROSITE-ProRule" id="PRU00175"/>
    </source>
</evidence>
<reference evidence="8" key="1">
    <citation type="journal article" date="2020" name="Stud. Mycol.">
        <title>101 Dothideomycetes genomes: a test case for predicting lifestyles and emergence of pathogens.</title>
        <authorList>
            <person name="Haridas S."/>
            <person name="Albert R."/>
            <person name="Binder M."/>
            <person name="Bloem J."/>
            <person name="Labutti K."/>
            <person name="Salamov A."/>
            <person name="Andreopoulos B."/>
            <person name="Baker S."/>
            <person name="Barry K."/>
            <person name="Bills G."/>
            <person name="Bluhm B."/>
            <person name="Cannon C."/>
            <person name="Castanera R."/>
            <person name="Culley D."/>
            <person name="Daum C."/>
            <person name="Ezra D."/>
            <person name="Gonzalez J."/>
            <person name="Henrissat B."/>
            <person name="Kuo A."/>
            <person name="Liang C."/>
            <person name="Lipzen A."/>
            <person name="Lutzoni F."/>
            <person name="Magnuson J."/>
            <person name="Mondo S."/>
            <person name="Nolan M."/>
            <person name="Ohm R."/>
            <person name="Pangilinan J."/>
            <person name="Park H.-J."/>
            <person name="Ramirez L."/>
            <person name="Alfaro M."/>
            <person name="Sun H."/>
            <person name="Tritt A."/>
            <person name="Yoshinaga Y."/>
            <person name="Zwiers L.-H."/>
            <person name="Turgeon B."/>
            <person name="Goodwin S."/>
            <person name="Spatafora J."/>
            <person name="Crous P."/>
            <person name="Grigoriev I."/>
        </authorList>
    </citation>
    <scope>NUCLEOTIDE SEQUENCE</scope>
    <source>
        <strain evidence="8">ATCC 36951</strain>
    </source>
</reference>
<keyword evidence="1" id="KW-0479">Metal-binding</keyword>
<feature type="compositionally biased region" description="Basic and acidic residues" evidence="6">
    <location>
        <begin position="363"/>
        <end position="374"/>
    </location>
</feature>
<proteinExistence type="predicted"/>
<feature type="region of interest" description="Disordered" evidence="6">
    <location>
        <begin position="363"/>
        <end position="385"/>
    </location>
</feature>
<dbReference type="InterPro" id="IPR017907">
    <property type="entry name" value="Znf_RING_CS"/>
</dbReference>
<accession>A0A6A6CNS9</accession>
<dbReference type="Gene3D" id="3.30.40.10">
    <property type="entry name" value="Zinc/RING finger domain, C3HC4 (zinc finger)"/>
    <property type="match status" value="1"/>
</dbReference>
<evidence type="ECO:0000256" key="5">
    <source>
        <dbReference type="SAM" id="Coils"/>
    </source>
</evidence>
<keyword evidence="2 4" id="KW-0863">Zinc-finger</keyword>
<sequence>MPSTQRHVFDYCKLRSLIGHAKTPSTPPATSPEDHSRASRLVKIIKREVLANVSDFYKQTEAAFEEATVWPVTLPVHEHLRALCYRHHRNIASVQGAMPQLTACMKELPMAYKKEGMITTLNRREEVERRLQESTAEYERELGQVGEWRAKLKETLEHYWVDVQEMVAAVDPDQPRGNQELVTRAHGIIENYINSLDGLQEEKNILWNCPKGRVRSQLVAEHPENQGASNLQISIDEYVFVLLRVIEKKPANSRDPSNWTASMFDILRKMMRAPESINLNEVIICESDKVSLLYDDLLRNECSVCLDPYEDATYVAGEDPCFHSFCFECIVTWADEKETCPMCRKAIDLVDLRRVDVTRVDRTVEDEGTEHEQASQRPGTCTQHA</sequence>
<keyword evidence="3" id="KW-0862">Zinc</keyword>
<dbReference type="SMART" id="SM00184">
    <property type="entry name" value="RING"/>
    <property type="match status" value="1"/>
</dbReference>
<evidence type="ECO:0000313" key="8">
    <source>
        <dbReference type="EMBL" id="KAF2167389.1"/>
    </source>
</evidence>
<evidence type="ECO:0000256" key="3">
    <source>
        <dbReference type="ARBA" id="ARBA00022833"/>
    </source>
</evidence>
<keyword evidence="5" id="KW-0175">Coiled coil</keyword>
<keyword evidence="9" id="KW-1185">Reference proteome</keyword>
<dbReference type="OrthoDB" id="3649258at2759"/>
<dbReference type="RefSeq" id="XP_033668278.1">
    <property type="nucleotide sequence ID" value="XM_033806230.1"/>
</dbReference>
<gene>
    <name evidence="8" type="ORF">M409DRAFT_22200</name>
</gene>
<dbReference type="SUPFAM" id="SSF57850">
    <property type="entry name" value="RING/U-box"/>
    <property type="match status" value="1"/>
</dbReference>
<evidence type="ECO:0000313" key="9">
    <source>
        <dbReference type="Proteomes" id="UP000799537"/>
    </source>
</evidence>
<dbReference type="GO" id="GO:0008270">
    <property type="term" value="F:zinc ion binding"/>
    <property type="evidence" value="ECO:0007669"/>
    <property type="project" value="UniProtKB-KW"/>
</dbReference>
<dbReference type="Pfam" id="PF13639">
    <property type="entry name" value="zf-RING_2"/>
    <property type="match status" value="1"/>
</dbReference>
<evidence type="ECO:0000259" key="7">
    <source>
        <dbReference type="PROSITE" id="PS50089"/>
    </source>
</evidence>
<evidence type="ECO:0000256" key="2">
    <source>
        <dbReference type="ARBA" id="ARBA00022771"/>
    </source>
</evidence>
<dbReference type="Proteomes" id="UP000799537">
    <property type="component" value="Unassembled WGS sequence"/>
</dbReference>
<evidence type="ECO:0000256" key="1">
    <source>
        <dbReference type="ARBA" id="ARBA00022723"/>
    </source>
</evidence>
<dbReference type="PANTHER" id="PTHR12109">
    <property type="entry name" value="RING FINGER PROTEIN 141-RELATED"/>
    <property type="match status" value="1"/>
</dbReference>
<dbReference type="GeneID" id="54559502"/>
<dbReference type="InterPro" id="IPR013083">
    <property type="entry name" value="Znf_RING/FYVE/PHD"/>
</dbReference>